<gene>
    <name evidence="2" type="ORF">MAM1_0008d00918</name>
</gene>
<reference evidence="2" key="1">
    <citation type="submission" date="2014-09" db="EMBL/GenBank/DDBJ databases">
        <title>Draft genome sequence of an oleaginous Mucoromycotina fungus Mucor ambiguus NBRC6742.</title>
        <authorList>
            <person name="Takeda I."/>
            <person name="Yamane N."/>
            <person name="Morita T."/>
            <person name="Tamano K."/>
            <person name="Machida M."/>
            <person name="Baker S."/>
            <person name="Koike H."/>
        </authorList>
    </citation>
    <scope>NUCLEOTIDE SEQUENCE</scope>
    <source>
        <strain evidence="2">NBRC 6742</strain>
    </source>
</reference>
<evidence type="ECO:0000313" key="2">
    <source>
        <dbReference type="EMBL" id="GAN01485.1"/>
    </source>
</evidence>
<evidence type="ECO:0008006" key="4">
    <source>
        <dbReference type="Google" id="ProtNLM"/>
    </source>
</evidence>
<keyword evidence="1" id="KW-1133">Transmembrane helix</keyword>
<sequence>MQRKSLWGSYKALSPKTRVTLGLGGMLFATAGMYLADLIEEQKPASELEKQELEMMSPIIVVDHSSNK</sequence>
<accession>A0A0C9LQH4</accession>
<keyword evidence="1" id="KW-0472">Membrane</keyword>
<evidence type="ECO:0000256" key="1">
    <source>
        <dbReference type="SAM" id="Phobius"/>
    </source>
</evidence>
<evidence type="ECO:0000313" key="3">
    <source>
        <dbReference type="Proteomes" id="UP000053815"/>
    </source>
</evidence>
<keyword evidence="1" id="KW-0812">Transmembrane</keyword>
<feature type="transmembrane region" description="Helical" evidence="1">
    <location>
        <begin position="21"/>
        <end position="39"/>
    </location>
</feature>
<keyword evidence="3" id="KW-1185">Reference proteome</keyword>
<dbReference type="OrthoDB" id="2555959at2759"/>
<name>A0A0C9LQH4_9FUNG</name>
<proteinExistence type="predicted"/>
<organism evidence="2">
    <name type="scientific">Mucor ambiguus</name>
    <dbReference type="NCBI Taxonomy" id="91626"/>
    <lineage>
        <taxon>Eukaryota</taxon>
        <taxon>Fungi</taxon>
        <taxon>Fungi incertae sedis</taxon>
        <taxon>Mucoromycota</taxon>
        <taxon>Mucoromycotina</taxon>
        <taxon>Mucoromycetes</taxon>
        <taxon>Mucorales</taxon>
        <taxon>Mucorineae</taxon>
        <taxon>Mucoraceae</taxon>
        <taxon>Mucor</taxon>
    </lineage>
</organism>
<dbReference type="AlphaFoldDB" id="A0A0C9LQH4"/>
<dbReference type="EMBL" id="DF836297">
    <property type="protein sequence ID" value="GAN01485.1"/>
    <property type="molecule type" value="Genomic_DNA"/>
</dbReference>
<protein>
    <recommendedName>
        <fullName evidence="4">Cytochrome c oxidase assembly factor 3</fullName>
    </recommendedName>
</protein>
<dbReference type="Proteomes" id="UP000053815">
    <property type="component" value="Unassembled WGS sequence"/>
</dbReference>